<dbReference type="Gene3D" id="3.30.1490.70">
    <property type="match status" value="1"/>
</dbReference>
<sequence length="865" mass="97462">MSLEKYRQKRTFSKTPEPTGGKGEDQLLHFVVQKHDASHLHYDFRLEMRGVLKSWAVPKGPSMDPEVKRLAMMVEDHPYNYKGFEGIIPEGNYGAGTVIVWDEGAYEMADAGGADKKQQTKNLLHQLHSGKLKLILKGKKLKGAFALVKAAGRGDNAWLLMKVKDRYALKTDITTKNKSVISGKTIEQIAKNPEKVWKSNRKQTVTKTTAKKAAAPADNHTALLKKGKTAPMPKGIKPMLAAVTSRPFDKEDWLYEIKWDGYRAIGYLNNGKADLFSRNQLSFNEKFSVITAALQQWKVKAVTDGEIVAIDEKGNPDFQALQNYFKHGKSAHLVYYLFDLPWYNGKDLTHLPLEERKAILAEIIPADHDIIRYSNHISGQGTAFYNAAINKGLEGIMAKAAGSHYIMGRRTESWLKIKNSHRMEAIICGYTAGRNSRKHFGAIILGRYEGKELKYIGHTGGGFNDKLLKELFAKFQSLLAPEHPFKTKPQTNMPATWLKPVLVCEVKFAEVTREGILRQPVFMGLREDKKAADEKGIKVVSPPAGKKASSRKKEPGIFLPEEEKQVEIKVDGKLLKFTNLDKLYWPDEGITKRDMINYYAAIADYILPYLKDRPQSLNRFPEGIRGFNFYQKNVEDKVAPWIPTFPYTSESDGETKSFLVCKDRATLLYMANLGCIELNPWHSRIQHPDEPDYCLIDLDPDTNSFNEVIETALVIKDILDEIGASSFVKTSGATGMHILIPLGAKYSFAQSRMLAELIVNIANKRLPDSTSVLRTPAKRKGRIYLDFMQNRQIQTMAVAYSLRPKPGATVSAPLRWEEVKKGLKATDFNIYNMPQRIAEEGDLLKGLLGKGINMKTVLNKLQHLL</sequence>
<evidence type="ECO:0000256" key="3">
    <source>
        <dbReference type="ARBA" id="ARBA00022598"/>
    </source>
</evidence>
<dbReference type="GO" id="GO:0006310">
    <property type="term" value="P:DNA recombination"/>
    <property type="evidence" value="ECO:0007669"/>
    <property type="project" value="UniProtKB-KW"/>
</dbReference>
<accession>A0A1T5N7H1</accession>
<keyword evidence="7" id="KW-0479">Metal-binding</keyword>
<dbReference type="InterPro" id="IPR016059">
    <property type="entry name" value="DNA_ligase_ATP-dep_CS"/>
</dbReference>
<evidence type="ECO:0000256" key="2">
    <source>
        <dbReference type="ARBA" id="ARBA00012727"/>
    </source>
</evidence>
<feature type="domain" description="ATP-dependent DNA ligase family profile" evidence="22">
    <location>
        <begin position="326"/>
        <end position="468"/>
    </location>
</feature>
<dbReference type="SUPFAM" id="SSF50249">
    <property type="entry name" value="Nucleic acid-binding proteins"/>
    <property type="match status" value="1"/>
</dbReference>
<dbReference type="InterPro" id="IPR014145">
    <property type="entry name" value="LigD_pol_dom"/>
</dbReference>
<evidence type="ECO:0000256" key="19">
    <source>
        <dbReference type="ARBA" id="ARBA00029943"/>
    </source>
</evidence>
<evidence type="ECO:0000256" key="14">
    <source>
        <dbReference type="ARBA" id="ARBA00023125"/>
    </source>
</evidence>
<keyword evidence="10" id="KW-0378">Hydrolase</keyword>
<keyword evidence="11" id="KW-0269">Exonuclease</keyword>
<dbReference type="PANTHER" id="PTHR42705">
    <property type="entry name" value="BIFUNCTIONAL NON-HOMOLOGOUS END JOINING PROTEIN LIGD"/>
    <property type="match status" value="1"/>
</dbReference>
<dbReference type="PANTHER" id="PTHR42705:SF3">
    <property type="entry name" value="ATP-DEPENDENT DNA LIGASE"/>
    <property type="match status" value="1"/>
</dbReference>
<dbReference type="EC" id="6.5.1.1" evidence="2"/>
<evidence type="ECO:0000256" key="18">
    <source>
        <dbReference type="ARBA" id="ARBA00023268"/>
    </source>
</evidence>
<evidence type="ECO:0000256" key="12">
    <source>
        <dbReference type="ARBA" id="ARBA00022840"/>
    </source>
</evidence>
<dbReference type="Pfam" id="PF21686">
    <property type="entry name" value="LigD_Prim-Pol"/>
    <property type="match status" value="1"/>
</dbReference>
<dbReference type="GO" id="GO:0005524">
    <property type="term" value="F:ATP binding"/>
    <property type="evidence" value="ECO:0007669"/>
    <property type="project" value="UniProtKB-KW"/>
</dbReference>
<dbReference type="CDD" id="cd07971">
    <property type="entry name" value="OBF_DNA_ligase_LigD"/>
    <property type="match status" value="1"/>
</dbReference>
<keyword evidence="13" id="KW-0239">DNA-directed DNA polymerase</keyword>
<keyword evidence="18" id="KW-0511">Multifunctional enzyme</keyword>
<evidence type="ECO:0000256" key="5">
    <source>
        <dbReference type="ARBA" id="ARBA00022695"/>
    </source>
</evidence>
<evidence type="ECO:0000256" key="10">
    <source>
        <dbReference type="ARBA" id="ARBA00022801"/>
    </source>
</evidence>
<dbReference type="Gene3D" id="3.90.920.10">
    <property type="entry name" value="DNA primase, PRIM domain"/>
    <property type="match status" value="1"/>
</dbReference>
<keyword evidence="24" id="KW-1185">Reference proteome</keyword>
<evidence type="ECO:0000256" key="21">
    <source>
        <dbReference type="SAM" id="MobiDB-lite"/>
    </source>
</evidence>
<keyword evidence="16" id="KW-0234">DNA repair</keyword>
<dbReference type="GO" id="GO:0003677">
    <property type="term" value="F:DNA binding"/>
    <property type="evidence" value="ECO:0007669"/>
    <property type="project" value="UniProtKB-KW"/>
</dbReference>
<keyword evidence="12" id="KW-0067">ATP-binding</keyword>
<dbReference type="GO" id="GO:0006281">
    <property type="term" value="P:DNA repair"/>
    <property type="evidence" value="ECO:0007669"/>
    <property type="project" value="UniProtKB-KW"/>
</dbReference>
<dbReference type="CDD" id="cd04865">
    <property type="entry name" value="LigD_Pol_like_2"/>
    <property type="match status" value="1"/>
</dbReference>
<keyword evidence="6" id="KW-0540">Nuclease</keyword>
<comment type="cofactor">
    <cofactor evidence="1">
        <name>Mn(2+)</name>
        <dbReference type="ChEBI" id="CHEBI:29035"/>
    </cofactor>
</comment>
<evidence type="ECO:0000256" key="6">
    <source>
        <dbReference type="ARBA" id="ARBA00022722"/>
    </source>
</evidence>
<keyword evidence="17" id="KW-0464">Manganese</keyword>
<dbReference type="Proteomes" id="UP000190166">
    <property type="component" value="Unassembled WGS sequence"/>
</dbReference>
<dbReference type="InterPro" id="IPR012310">
    <property type="entry name" value="DNA_ligase_ATP-dep_cent"/>
</dbReference>
<dbReference type="STRING" id="393003.SAMN05660461_0616"/>
<keyword evidence="3" id="KW-0436">Ligase</keyword>
<evidence type="ECO:0000313" key="23">
    <source>
        <dbReference type="EMBL" id="SKC96149.1"/>
    </source>
</evidence>
<keyword evidence="15" id="KW-0233">DNA recombination</keyword>
<evidence type="ECO:0000256" key="13">
    <source>
        <dbReference type="ARBA" id="ARBA00022932"/>
    </source>
</evidence>
<dbReference type="CDD" id="cd07906">
    <property type="entry name" value="Adenylation_DNA_ligase_LigD_LigC"/>
    <property type="match status" value="1"/>
</dbReference>
<keyword evidence="9" id="KW-0227">DNA damage</keyword>
<evidence type="ECO:0000259" key="22">
    <source>
        <dbReference type="PROSITE" id="PS50160"/>
    </source>
</evidence>
<comment type="catalytic activity">
    <reaction evidence="20">
        <text>ATP + (deoxyribonucleotide)n-3'-hydroxyl + 5'-phospho-(deoxyribonucleotide)m = (deoxyribonucleotide)n+m + AMP + diphosphate.</text>
        <dbReference type="EC" id="6.5.1.1"/>
    </reaction>
</comment>
<dbReference type="PROSITE" id="PS00333">
    <property type="entry name" value="DNA_LIGASE_A2"/>
    <property type="match status" value="1"/>
</dbReference>
<organism evidence="23 24">
    <name type="scientific">Chitinophaga ginsengisegetis</name>
    <dbReference type="NCBI Taxonomy" id="393003"/>
    <lineage>
        <taxon>Bacteria</taxon>
        <taxon>Pseudomonadati</taxon>
        <taxon>Bacteroidota</taxon>
        <taxon>Chitinophagia</taxon>
        <taxon>Chitinophagales</taxon>
        <taxon>Chitinophagaceae</taxon>
        <taxon>Chitinophaga</taxon>
    </lineage>
</organism>
<keyword evidence="4" id="KW-0808">Transferase</keyword>
<evidence type="ECO:0000256" key="11">
    <source>
        <dbReference type="ARBA" id="ARBA00022839"/>
    </source>
</evidence>
<name>A0A1T5N7H1_9BACT</name>
<evidence type="ECO:0000256" key="4">
    <source>
        <dbReference type="ARBA" id="ARBA00022679"/>
    </source>
</evidence>
<dbReference type="InterPro" id="IPR014144">
    <property type="entry name" value="LigD_PE_domain"/>
</dbReference>
<dbReference type="NCBIfam" id="TIGR02777">
    <property type="entry name" value="LigD_PE_dom"/>
    <property type="match status" value="1"/>
</dbReference>
<dbReference type="InterPro" id="IPR014143">
    <property type="entry name" value="NHEJ_ligase_prk"/>
</dbReference>
<evidence type="ECO:0000256" key="16">
    <source>
        <dbReference type="ARBA" id="ARBA00023204"/>
    </source>
</evidence>
<dbReference type="AlphaFoldDB" id="A0A1T5N7H1"/>
<evidence type="ECO:0000256" key="8">
    <source>
        <dbReference type="ARBA" id="ARBA00022741"/>
    </source>
</evidence>
<gene>
    <name evidence="23" type="ORF">SAMN05660461_0616</name>
</gene>
<dbReference type="InterPro" id="IPR052171">
    <property type="entry name" value="NHEJ_LigD"/>
</dbReference>
<dbReference type="NCBIfam" id="TIGR02778">
    <property type="entry name" value="ligD_pol"/>
    <property type="match status" value="1"/>
</dbReference>
<evidence type="ECO:0000256" key="17">
    <source>
        <dbReference type="ARBA" id="ARBA00023211"/>
    </source>
</evidence>
<proteinExistence type="predicted"/>
<reference evidence="23 24" key="1">
    <citation type="submission" date="2017-02" db="EMBL/GenBank/DDBJ databases">
        <authorList>
            <person name="Peterson S.W."/>
        </authorList>
    </citation>
    <scope>NUCLEOTIDE SEQUENCE [LARGE SCALE GENOMIC DNA]</scope>
    <source>
        <strain evidence="23 24">DSM 18108</strain>
    </source>
</reference>
<dbReference type="GO" id="GO:0004527">
    <property type="term" value="F:exonuclease activity"/>
    <property type="evidence" value="ECO:0007669"/>
    <property type="project" value="UniProtKB-KW"/>
</dbReference>
<dbReference type="GO" id="GO:0003910">
    <property type="term" value="F:DNA ligase (ATP) activity"/>
    <property type="evidence" value="ECO:0007669"/>
    <property type="project" value="UniProtKB-EC"/>
</dbReference>
<evidence type="ECO:0000256" key="15">
    <source>
        <dbReference type="ARBA" id="ARBA00023172"/>
    </source>
</evidence>
<keyword evidence="5" id="KW-0548">Nucleotidyltransferase</keyword>
<dbReference type="NCBIfam" id="TIGR02779">
    <property type="entry name" value="NHEJ_ligase_lig"/>
    <property type="match status" value="1"/>
</dbReference>
<dbReference type="PROSITE" id="PS50160">
    <property type="entry name" value="DNA_LIGASE_A3"/>
    <property type="match status" value="1"/>
</dbReference>
<dbReference type="InterPro" id="IPR012340">
    <property type="entry name" value="NA-bd_OB-fold"/>
</dbReference>
<evidence type="ECO:0000256" key="9">
    <source>
        <dbReference type="ARBA" id="ARBA00022763"/>
    </source>
</evidence>
<dbReference type="GO" id="GO:0046872">
    <property type="term" value="F:metal ion binding"/>
    <property type="evidence" value="ECO:0007669"/>
    <property type="project" value="UniProtKB-KW"/>
</dbReference>
<dbReference type="EMBL" id="FUZZ01000001">
    <property type="protein sequence ID" value="SKC96149.1"/>
    <property type="molecule type" value="Genomic_DNA"/>
</dbReference>
<dbReference type="NCBIfam" id="TIGR02776">
    <property type="entry name" value="NHEJ_ligase_prk"/>
    <property type="match status" value="1"/>
</dbReference>
<protein>
    <recommendedName>
        <fullName evidence="2">DNA ligase (ATP)</fullName>
        <ecNumber evidence="2">6.5.1.1</ecNumber>
    </recommendedName>
    <alternativeName>
        <fullName evidence="19">NHEJ DNA polymerase</fullName>
    </alternativeName>
</protein>
<dbReference type="Gene3D" id="3.30.470.30">
    <property type="entry name" value="DNA ligase/mRNA capping enzyme"/>
    <property type="match status" value="1"/>
</dbReference>
<dbReference type="Pfam" id="PF13298">
    <property type="entry name" value="LigD_N"/>
    <property type="match status" value="1"/>
</dbReference>
<evidence type="ECO:0000313" key="24">
    <source>
        <dbReference type="Proteomes" id="UP000190166"/>
    </source>
</evidence>
<dbReference type="Pfam" id="PF04679">
    <property type="entry name" value="DNA_ligase_A_C"/>
    <property type="match status" value="1"/>
</dbReference>
<dbReference type="RefSeq" id="WP_079467937.1">
    <property type="nucleotide sequence ID" value="NZ_FUZZ01000001.1"/>
</dbReference>
<evidence type="ECO:0000256" key="1">
    <source>
        <dbReference type="ARBA" id="ARBA00001936"/>
    </source>
</evidence>
<evidence type="ECO:0000256" key="7">
    <source>
        <dbReference type="ARBA" id="ARBA00022723"/>
    </source>
</evidence>
<keyword evidence="14" id="KW-0238">DNA-binding</keyword>
<dbReference type="Pfam" id="PF01068">
    <property type="entry name" value="DNA_ligase_A_M"/>
    <property type="match status" value="1"/>
</dbReference>
<dbReference type="Gene3D" id="2.40.50.140">
    <property type="entry name" value="Nucleic acid-binding proteins"/>
    <property type="match status" value="1"/>
</dbReference>
<dbReference type="InterPro" id="IPR014146">
    <property type="entry name" value="LigD_ligase_dom"/>
</dbReference>
<dbReference type="GO" id="GO:0003887">
    <property type="term" value="F:DNA-directed DNA polymerase activity"/>
    <property type="evidence" value="ECO:0007669"/>
    <property type="project" value="UniProtKB-KW"/>
</dbReference>
<dbReference type="SUPFAM" id="SSF56091">
    <property type="entry name" value="DNA ligase/mRNA capping enzyme, catalytic domain"/>
    <property type="match status" value="1"/>
</dbReference>
<feature type="region of interest" description="Disordered" evidence="21">
    <location>
        <begin position="1"/>
        <end position="24"/>
    </location>
</feature>
<evidence type="ECO:0000256" key="20">
    <source>
        <dbReference type="ARBA" id="ARBA00034003"/>
    </source>
</evidence>
<keyword evidence="8" id="KW-0547">Nucleotide-binding</keyword>
<dbReference type="InterPro" id="IPR012309">
    <property type="entry name" value="DNA_ligase_ATP-dep_C"/>
</dbReference>